<dbReference type="Proteomes" id="UP000792457">
    <property type="component" value="Unassembled WGS sequence"/>
</dbReference>
<evidence type="ECO:0000313" key="3">
    <source>
        <dbReference type="Proteomes" id="UP000792457"/>
    </source>
</evidence>
<name>A0A8K0PAN5_LADFU</name>
<feature type="compositionally biased region" description="Low complexity" evidence="1">
    <location>
        <begin position="14"/>
        <end position="33"/>
    </location>
</feature>
<feature type="region of interest" description="Disordered" evidence="1">
    <location>
        <begin position="1"/>
        <end position="134"/>
    </location>
</feature>
<dbReference type="AlphaFoldDB" id="A0A8K0PAN5"/>
<gene>
    <name evidence="2" type="ORF">J437_LFUL014214</name>
</gene>
<feature type="non-terminal residue" evidence="2">
    <location>
        <position position="1"/>
    </location>
</feature>
<reference evidence="2" key="1">
    <citation type="submission" date="2013-04" db="EMBL/GenBank/DDBJ databases">
        <authorList>
            <person name="Qu J."/>
            <person name="Murali S.C."/>
            <person name="Bandaranaike D."/>
            <person name="Bellair M."/>
            <person name="Blankenburg K."/>
            <person name="Chao H."/>
            <person name="Dinh H."/>
            <person name="Doddapaneni H."/>
            <person name="Downs B."/>
            <person name="Dugan-Rocha S."/>
            <person name="Elkadiri S."/>
            <person name="Gnanaolivu R.D."/>
            <person name="Hernandez B."/>
            <person name="Javaid M."/>
            <person name="Jayaseelan J.C."/>
            <person name="Lee S."/>
            <person name="Li M."/>
            <person name="Ming W."/>
            <person name="Munidasa M."/>
            <person name="Muniz J."/>
            <person name="Nguyen L."/>
            <person name="Ongeri F."/>
            <person name="Osuji N."/>
            <person name="Pu L.-L."/>
            <person name="Puazo M."/>
            <person name="Qu C."/>
            <person name="Quiroz J."/>
            <person name="Raj R."/>
            <person name="Weissenberger G."/>
            <person name="Xin Y."/>
            <person name="Zou X."/>
            <person name="Han Y."/>
            <person name="Richards S."/>
            <person name="Worley K."/>
            <person name="Muzny D."/>
            <person name="Gibbs R."/>
        </authorList>
    </citation>
    <scope>NUCLEOTIDE SEQUENCE</scope>
    <source>
        <strain evidence="2">Sampled in the wild</strain>
    </source>
</reference>
<dbReference type="EMBL" id="KZ309069">
    <property type="protein sequence ID" value="KAG8236719.1"/>
    <property type="molecule type" value="Genomic_DNA"/>
</dbReference>
<feature type="compositionally biased region" description="Polar residues" evidence="1">
    <location>
        <begin position="49"/>
        <end position="68"/>
    </location>
</feature>
<proteinExistence type="predicted"/>
<feature type="compositionally biased region" description="Polar residues" evidence="1">
    <location>
        <begin position="94"/>
        <end position="125"/>
    </location>
</feature>
<organism evidence="2 3">
    <name type="scientific">Ladona fulva</name>
    <name type="common">Scarce chaser dragonfly</name>
    <name type="synonym">Libellula fulva</name>
    <dbReference type="NCBI Taxonomy" id="123851"/>
    <lineage>
        <taxon>Eukaryota</taxon>
        <taxon>Metazoa</taxon>
        <taxon>Ecdysozoa</taxon>
        <taxon>Arthropoda</taxon>
        <taxon>Hexapoda</taxon>
        <taxon>Insecta</taxon>
        <taxon>Pterygota</taxon>
        <taxon>Palaeoptera</taxon>
        <taxon>Odonata</taxon>
        <taxon>Epiprocta</taxon>
        <taxon>Anisoptera</taxon>
        <taxon>Libelluloidea</taxon>
        <taxon>Libellulidae</taxon>
        <taxon>Ladona</taxon>
    </lineage>
</organism>
<evidence type="ECO:0000256" key="1">
    <source>
        <dbReference type="SAM" id="MobiDB-lite"/>
    </source>
</evidence>
<evidence type="ECO:0000313" key="2">
    <source>
        <dbReference type="EMBL" id="KAG8236719.1"/>
    </source>
</evidence>
<accession>A0A8K0PAN5</accession>
<sequence length="201" mass="20985">MDHLKQAQCRPPMTKTSSRHSVTSSGSTTGLTSPLEEGKGSVTDIGGISASSSGVTGSIATGGTASIPSDSSQQSLQRRDSQTSQTSIGGTVRSRPSTGATDEVPVTSTRPIFGRQGSTASATSIGGTGDDSEDTMKNLRKTFAGIFGDMVTKLLEMAKNSMDQVITGTRIHLLQRIKGSMILLHERSKSEQIHNTSVVAE</sequence>
<dbReference type="OrthoDB" id="8123786at2759"/>
<protein>
    <submittedName>
        <fullName evidence="2">Uncharacterized protein</fullName>
    </submittedName>
</protein>
<reference evidence="2" key="2">
    <citation type="submission" date="2017-10" db="EMBL/GenBank/DDBJ databases">
        <title>Ladona fulva Genome sequencing and assembly.</title>
        <authorList>
            <person name="Murali S."/>
            <person name="Richards S."/>
            <person name="Bandaranaike D."/>
            <person name="Bellair M."/>
            <person name="Blankenburg K."/>
            <person name="Chao H."/>
            <person name="Dinh H."/>
            <person name="Doddapaneni H."/>
            <person name="Dugan-Rocha S."/>
            <person name="Elkadiri S."/>
            <person name="Gnanaolivu R."/>
            <person name="Hernandez B."/>
            <person name="Skinner E."/>
            <person name="Javaid M."/>
            <person name="Lee S."/>
            <person name="Li M."/>
            <person name="Ming W."/>
            <person name="Munidasa M."/>
            <person name="Muniz J."/>
            <person name="Nguyen L."/>
            <person name="Hughes D."/>
            <person name="Osuji N."/>
            <person name="Pu L.-L."/>
            <person name="Puazo M."/>
            <person name="Qu C."/>
            <person name="Quiroz J."/>
            <person name="Raj R."/>
            <person name="Weissenberger G."/>
            <person name="Xin Y."/>
            <person name="Zou X."/>
            <person name="Han Y."/>
            <person name="Worley K."/>
            <person name="Muzny D."/>
            <person name="Gibbs R."/>
        </authorList>
    </citation>
    <scope>NUCLEOTIDE SEQUENCE</scope>
    <source>
        <strain evidence="2">Sampled in the wild</strain>
    </source>
</reference>
<comment type="caution">
    <text evidence="2">The sequence shown here is derived from an EMBL/GenBank/DDBJ whole genome shotgun (WGS) entry which is preliminary data.</text>
</comment>
<keyword evidence="3" id="KW-1185">Reference proteome</keyword>
<feature type="compositionally biased region" description="Low complexity" evidence="1">
    <location>
        <begin position="69"/>
        <end position="87"/>
    </location>
</feature>